<dbReference type="GO" id="GO:0006006">
    <property type="term" value="P:glucose metabolic process"/>
    <property type="evidence" value="ECO:0007669"/>
    <property type="project" value="TreeGrafter"/>
</dbReference>
<proteinExistence type="predicted"/>
<dbReference type="GO" id="GO:0030246">
    <property type="term" value="F:carbohydrate binding"/>
    <property type="evidence" value="ECO:0007669"/>
    <property type="project" value="InterPro"/>
</dbReference>
<keyword evidence="2" id="KW-1185">Reference proteome</keyword>
<dbReference type="InterPro" id="IPR011013">
    <property type="entry name" value="Gal_mutarotase_sf_dom"/>
</dbReference>
<organism evidence="1 2">
    <name type="scientific">Amygdalobacter nucleatus</name>
    <dbReference type="NCBI Taxonomy" id="3029274"/>
    <lineage>
        <taxon>Bacteria</taxon>
        <taxon>Bacillati</taxon>
        <taxon>Bacillota</taxon>
        <taxon>Clostridia</taxon>
        <taxon>Eubacteriales</taxon>
        <taxon>Oscillospiraceae</taxon>
        <taxon>Amygdalobacter</taxon>
    </lineage>
</organism>
<comment type="caution">
    <text evidence="1">The sequence shown here is derived from an EMBL/GenBank/DDBJ whole genome shotgun (WGS) entry which is preliminary data.</text>
</comment>
<dbReference type="Proteomes" id="UP000070080">
    <property type="component" value="Unassembled WGS sequence"/>
</dbReference>
<dbReference type="GO" id="GO:0033499">
    <property type="term" value="P:galactose catabolic process via UDP-galactose, Leloir pathway"/>
    <property type="evidence" value="ECO:0007669"/>
    <property type="project" value="TreeGrafter"/>
</dbReference>
<name>A0A133YAC9_9FIRM</name>
<sequence length="366" mass="41184">MVNGSEIYLDNKHKAEIYRLKAHGQSLAILSYGARLLEWLVPCEKNEAKTLNLVLNHANLQNYIADPAYMGAVVGPIPNRLKNAEYYLSGQKYSLKANEGANCLHSSNFAFSELDFALREIGEDFLLLEHVFIPEETLTGGNQCLQIKFILQTCETKCRLRIEYNFSSTVDTLCNITNHSYFKLWNKELLDQHNLSAEAALANLQVTLPSEFYTPTDENLLVTGEVKPVSEAPLFDFRKGQTLEAGLAALYSTKASGYDHNFILERDYQHYDAKSGHYFAKPAVFKFVPANFELSFCSTEAAAQFYTANYLACDKTNTGEEYAKQTAFCFECQAIPNSPSFSHLPALKLRAGDQYNTVTEITFRAN</sequence>
<dbReference type="STRING" id="1497955.HMPREF1872_00970"/>
<evidence type="ECO:0000313" key="2">
    <source>
        <dbReference type="Proteomes" id="UP000070080"/>
    </source>
</evidence>
<dbReference type="Pfam" id="PF01263">
    <property type="entry name" value="Aldose_epim"/>
    <property type="match status" value="1"/>
</dbReference>
<dbReference type="InterPro" id="IPR014718">
    <property type="entry name" value="GH-type_carb-bd"/>
</dbReference>
<accession>A0A133YAC9</accession>
<dbReference type="InterPro" id="IPR008183">
    <property type="entry name" value="Aldose_1/G6P_1-epimerase"/>
</dbReference>
<gene>
    <name evidence="1" type="ORF">HMPREF1872_00970</name>
</gene>
<reference evidence="2" key="1">
    <citation type="submission" date="2016-01" db="EMBL/GenBank/DDBJ databases">
        <authorList>
            <person name="Mitreva M."/>
            <person name="Pepin K.H."/>
            <person name="Mihindukulasuriya K.A."/>
            <person name="Fulton R."/>
            <person name="Fronick C."/>
            <person name="O'Laughlin M."/>
            <person name="Miner T."/>
            <person name="Herter B."/>
            <person name="Rosa B.A."/>
            <person name="Cordes M."/>
            <person name="Tomlinson C."/>
            <person name="Wollam A."/>
            <person name="Palsikar V.B."/>
            <person name="Mardis E.R."/>
            <person name="Wilson R.K."/>
        </authorList>
    </citation>
    <scope>NUCLEOTIDE SEQUENCE [LARGE SCALE GENOMIC DNA]</scope>
    <source>
        <strain evidence="2">KA00274</strain>
    </source>
</reference>
<protein>
    <submittedName>
        <fullName evidence="1">Aldose 1-epimerase</fullName>
    </submittedName>
</protein>
<dbReference type="AlphaFoldDB" id="A0A133YAC9"/>
<dbReference type="OrthoDB" id="9779408at2"/>
<dbReference type="PANTHER" id="PTHR10091">
    <property type="entry name" value="ALDOSE-1-EPIMERASE"/>
    <property type="match status" value="1"/>
</dbReference>
<dbReference type="GO" id="GO:0004034">
    <property type="term" value="F:aldose 1-epimerase activity"/>
    <property type="evidence" value="ECO:0007669"/>
    <property type="project" value="TreeGrafter"/>
</dbReference>
<dbReference type="EMBL" id="LSCV01000031">
    <property type="protein sequence ID" value="KXB40159.1"/>
    <property type="molecule type" value="Genomic_DNA"/>
</dbReference>
<dbReference type="Gene3D" id="2.70.98.10">
    <property type="match status" value="1"/>
</dbReference>
<dbReference type="SUPFAM" id="SSF74650">
    <property type="entry name" value="Galactose mutarotase-like"/>
    <property type="match status" value="1"/>
</dbReference>
<dbReference type="PANTHER" id="PTHR10091:SF0">
    <property type="entry name" value="GALACTOSE MUTAROTASE"/>
    <property type="match status" value="1"/>
</dbReference>
<evidence type="ECO:0000313" key="1">
    <source>
        <dbReference type="EMBL" id="KXB40159.1"/>
    </source>
</evidence>
<dbReference type="RefSeq" id="WP_066714348.1">
    <property type="nucleotide sequence ID" value="NZ_KQ959588.1"/>
</dbReference>